<dbReference type="InterPro" id="IPR015424">
    <property type="entry name" value="PyrdxlP-dep_Trfase"/>
</dbReference>
<dbReference type="Pfam" id="PF00282">
    <property type="entry name" value="Pyridoxal_deC"/>
    <property type="match status" value="1"/>
</dbReference>
<evidence type="ECO:0000256" key="5">
    <source>
        <dbReference type="ARBA" id="ARBA00022692"/>
    </source>
</evidence>
<dbReference type="PANTHER" id="PTHR42735:SF6">
    <property type="entry name" value="SPHINGOSINE-1-PHOSPHATE LYASE 1"/>
    <property type="match status" value="1"/>
</dbReference>
<dbReference type="InterPro" id="IPR050477">
    <property type="entry name" value="GrpII_AminoAcid_Decarb"/>
</dbReference>
<reference evidence="14" key="1">
    <citation type="submission" date="2020-05" db="EMBL/GenBank/DDBJ databases">
        <authorList>
            <person name="Chiriac C."/>
            <person name="Salcher M."/>
            <person name="Ghai R."/>
            <person name="Kavagutti S V."/>
        </authorList>
    </citation>
    <scope>NUCLEOTIDE SEQUENCE</scope>
</reference>
<protein>
    <submittedName>
        <fullName evidence="14">Unannotated protein</fullName>
    </submittedName>
</protein>
<keyword evidence="6" id="KW-0256">Endoplasmic reticulum</keyword>
<comment type="pathway">
    <text evidence="4">Sphingolipid metabolism.</text>
</comment>
<evidence type="ECO:0000256" key="1">
    <source>
        <dbReference type="ARBA" id="ARBA00001933"/>
    </source>
</evidence>
<dbReference type="Gene3D" id="3.90.1150.10">
    <property type="entry name" value="Aspartate Aminotransferase, domain 1"/>
    <property type="match status" value="1"/>
</dbReference>
<comment type="similarity">
    <text evidence="13">Belongs to the group II decarboxylase family. Sphingosine-1-phosphate lyase subfamily.</text>
</comment>
<evidence type="ECO:0000256" key="12">
    <source>
        <dbReference type="ARBA" id="ARBA00023239"/>
    </source>
</evidence>
<evidence type="ECO:0000256" key="9">
    <source>
        <dbReference type="ARBA" id="ARBA00022989"/>
    </source>
</evidence>
<keyword evidence="10" id="KW-0443">Lipid metabolism</keyword>
<dbReference type="PANTHER" id="PTHR42735">
    <property type="match status" value="1"/>
</dbReference>
<evidence type="ECO:0000256" key="7">
    <source>
        <dbReference type="ARBA" id="ARBA00022898"/>
    </source>
</evidence>
<gene>
    <name evidence="14" type="ORF">UFOPK2958_00995</name>
</gene>
<evidence type="ECO:0000313" key="14">
    <source>
        <dbReference type="EMBL" id="CAB4788682.1"/>
    </source>
</evidence>
<dbReference type="SUPFAM" id="SSF53383">
    <property type="entry name" value="PLP-dependent transferases"/>
    <property type="match status" value="1"/>
</dbReference>
<keyword evidence="8" id="KW-0746">Sphingolipid metabolism</keyword>
<dbReference type="AlphaFoldDB" id="A0A6J6WV55"/>
<comment type="cofactor">
    <cofactor evidence="1">
        <name>pyridoxal 5'-phosphate</name>
        <dbReference type="ChEBI" id="CHEBI:597326"/>
    </cofactor>
</comment>
<dbReference type="GO" id="GO:0005789">
    <property type="term" value="C:endoplasmic reticulum membrane"/>
    <property type="evidence" value="ECO:0007669"/>
    <property type="project" value="UniProtKB-SubCell"/>
</dbReference>
<sequence>MNQAPVSREAVLSELERRRSLDPDIHAGRLFGLVYPSGRDDVEELIREVYESFLFHNALNPLRFPELNAIEREVIQMTADLLHRTPTERHAGSVTSGGTESILMSMLVNRARAQARGITAPEILAPASAHPAYAKAGHYFGMKLVQIPLDENFRADVTAARALVNPNTAVIVANAYSYPHGAMDPVEELAALAAENGIACHVDACIGGFVLPFMEELGIEIPLWDFRVPGVTEISVDIHKYGFAPKGSSVILHRDDDWAWLQTYFYSEWGSGLYATPAIAGARAAAPVVASWAIMKYLGVEGFTDITATLVEATNRLRSAIDAIDGIDVVGEPVGPLLALSSSTLDLFGVGDALEVRGWHVNRNSDPKGLHLMLSPVHAPLIDELIADIRGAVANHQARTSDEVRYS</sequence>
<dbReference type="FunFam" id="3.40.640.10:FF:000020">
    <property type="entry name" value="sphingosine-1-phosphate lyase 1"/>
    <property type="match status" value="1"/>
</dbReference>
<dbReference type="InterPro" id="IPR015422">
    <property type="entry name" value="PyrdxlP-dep_Trfase_small"/>
</dbReference>
<comment type="pathway">
    <text evidence="3">Lipid metabolism; sphingolipid metabolism.</text>
</comment>
<evidence type="ECO:0000256" key="2">
    <source>
        <dbReference type="ARBA" id="ARBA00004389"/>
    </source>
</evidence>
<dbReference type="GO" id="GO:0016830">
    <property type="term" value="F:carbon-carbon lyase activity"/>
    <property type="evidence" value="ECO:0007669"/>
    <property type="project" value="InterPro"/>
</dbReference>
<evidence type="ECO:0000256" key="4">
    <source>
        <dbReference type="ARBA" id="ARBA00004991"/>
    </source>
</evidence>
<name>A0A6J6WV55_9ZZZZ</name>
<dbReference type="GO" id="GO:0019752">
    <property type="term" value="P:carboxylic acid metabolic process"/>
    <property type="evidence" value="ECO:0007669"/>
    <property type="project" value="InterPro"/>
</dbReference>
<accession>A0A6J6WV55</accession>
<dbReference type="EMBL" id="CAFAAB010000115">
    <property type="protein sequence ID" value="CAB4788682.1"/>
    <property type="molecule type" value="Genomic_DNA"/>
</dbReference>
<dbReference type="GO" id="GO:0006665">
    <property type="term" value="P:sphingolipid metabolic process"/>
    <property type="evidence" value="ECO:0007669"/>
    <property type="project" value="UniProtKB-KW"/>
</dbReference>
<comment type="subcellular location">
    <subcellularLocation>
        <location evidence="2">Endoplasmic reticulum membrane</location>
        <topology evidence="2">Single-pass membrane protein</topology>
    </subcellularLocation>
</comment>
<dbReference type="GO" id="GO:0030170">
    <property type="term" value="F:pyridoxal phosphate binding"/>
    <property type="evidence" value="ECO:0007669"/>
    <property type="project" value="InterPro"/>
</dbReference>
<evidence type="ECO:0000256" key="6">
    <source>
        <dbReference type="ARBA" id="ARBA00022824"/>
    </source>
</evidence>
<proteinExistence type="inferred from homology"/>
<evidence type="ECO:0000256" key="8">
    <source>
        <dbReference type="ARBA" id="ARBA00022919"/>
    </source>
</evidence>
<keyword evidence="12" id="KW-0456">Lyase</keyword>
<dbReference type="InterPro" id="IPR015421">
    <property type="entry name" value="PyrdxlP-dep_Trfase_major"/>
</dbReference>
<keyword evidence="11" id="KW-0472">Membrane</keyword>
<evidence type="ECO:0000256" key="13">
    <source>
        <dbReference type="ARBA" id="ARBA00038302"/>
    </source>
</evidence>
<keyword evidence="5" id="KW-0812">Transmembrane</keyword>
<organism evidence="14">
    <name type="scientific">freshwater metagenome</name>
    <dbReference type="NCBI Taxonomy" id="449393"/>
    <lineage>
        <taxon>unclassified sequences</taxon>
        <taxon>metagenomes</taxon>
        <taxon>ecological metagenomes</taxon>
    </lineage>
</organism>
<dbReference type="InterPro" id="IPR002129">
    <property type="entry name" value="PyrdxlP-dep_de-COase"/>
</dbReference>
<evidence type="ECO:0000256" key="10">
    <source>
        <dbReference type="ARBA" id="ARBA00023098"/>
    </source>
</evidence>
<evidence type="ECO:0000256" key="3">
    <source>
        <dbReference type="ARBA" id="ARBA00004760"/>
    </source>
</evidence>
<evidence type="ECO:0000256" key="11">
    <source>
        <dbReference type="ARBA" id="ARBA00023136"/>
    </source>
</evidence>
<dbReference type="Gene3D" id="3.40.640.10">
    <property type="entry name" value="Type I PLP-dependent aspartate aminotransferase-like (Major domain)"/>
    <property type="match status" value="1"/>
</dbReference>
<keyword evidence="7" id="KW-0663">Pyridoxal phosphate</keyword>
<keyword evidence="9" id="KW-1133">Transmembrane helix</keyword>